<feature type="domain" description="DUF6536" evidence="4">
    <location>
        <begin position="2"/>
        <end position="48"/>
    </location>
</feature>
<feature type="transmembrane region" description="Helical" evidence="2">
    <location>
        <begin position="335"/>
        <end position="356"/>
    </location>
</feature>
<sequence>MFHIRPKRLIMWTTMLVTVLPLHLVFNSAISSTTSTRTYHVLAISPEYLTRPFTVLRDSVIPTVAGQQADANGLLFDLQDTREWRRVNVKSVLIDLEAKGSYYGGVVLVAEQKAIWATRNNMSEPVSGIPYHIIEKATLGSDLHPDWIRAITVMVTTNRTVEDSSEYPHQVTPDRIDPLGYDNWDEVEDQDPFWGHLCPKGVCPFDNPQGGYELDPSTPGFDTVFRIQGNIFVRQVPSRCRLLAEPIFWWLTTFCNIVIAACLSFMAWFYKSTPLVTIGDAIDSFLTEPPSPDSRTIPRSSCTYHYTSFTNIFRPPLPLQAYNPKARPMWKSVSLMRWSLTTAWVLCVLALCGLQFSKALEVERQYASPNERISKSLVTFNLGMDYDHLVYEGDGSTTNMLSHRWRLVLIANTPQVFLSLTYLFLNNILTKMVAEREWHSFHVGTGTKVESESNSKSGKKTWMHRLIAGRIRTREKENETECEPSPTPKTKTRIKTLRTSQPRGSQRSTFFLSLPYRYGLPFVVVSSVMHWLMSQCLYFTEVDFIDLDGVTLDKSNPTTLTLGYSTWAIFWVIVLGTLSWLTILGLAVFGRYPAGMPIMGGCSAVVAAACHRPLTETGRVRERRVEESDDGDGDGDEMEEEGDTDIAAGPLSWGVIKQVVVRDGVEVEEKWLGFTRGEAEKPVVGETYG</sequence>
<feature type="transmembrane region" description="Helical" evidence="2">
    <location>
        <begin position="405"/>
        <end position="425"/>
    </location>
</feature>
<keyword evidence="2" id="KW-0812">Transmembrane</keyword>
<feature type="region of interest" description="Disordered" evidence="1">
    <location>
        <begin position="474"/>
        <end position="499"/>
    </location>
</feature>
<keyword evidence="2" id="KW-0472">Membrane</keyword>
<dbReference type="PANTHER" id="PTHR35395">
    <property type="entry name" value="DUF6536 DOMAIN-CONTAINING PROTEIN"/>
    <property type="match status" value="1"/>
</dbReference>
<evidence type="ECO:0000313" key="6">
    <source>
        <dbReference type="Proteomes" id="UP001278500"/>
    </source>
</evidence>
<protein>
    <recommendedName>
        <fullName evidence="4">DUF6536 domain-containing protein</fullName>
    </recommendedName>
</protein>
<dbReference type="RefSeq" id="XP_062682096.1">
    <property type="nucleotide sequence ID" value="XM_062830097.1"/>
</dbReference>
<organism evidence="5 6">
    <name type="scientific">Neurospora tetraspora</name>
    <dbReference type="NCBI Taxonomy" id="94610"/>
    <lineage>
        <taxon>Eukaryota</taxon>
        <taxon>Fungi</taxon>
        <taxon>Dikarya</taxon>
        <taxon>Ascomycota</taxon>
        <taxon>Pezizomycotina</taxon>
        <taxon>Sordariomycetes</taxon>
        <taxon>Sordariomycetidae</taxon>
        <taxon>Sordariales</taxon>
        <taxon>Sordariaceae</taxon>
        <taxon>Neurospora</taxon>
    </lineage>
</organism>
<feature type="region of interest" description="Disordered" evidence="1">
    <location>
        <begin position="619"/>
        <end position="644"/>
    </location>
</feature>
<evidence type="ECO:0000259" key="4">
    <source>
        <dbReference type="Pfam" id="PF20163"/>
    </source>
</evidence>
<feature type="transmembrane region" description="Helical" evidence="2">
    <location>
        <begin position="568"/>
        <end position="589"/>
    </location>
</feature>
<gene>
    <name evidence="5" type="ORF">B0H65DRAFT_558386</name>
</gene>
<keyword evidence="3" id="KW-0732">Signal</keyword>
<evidence type="ECO:0000256" key="1">
    <source>
        <dbReference type="SAM" id="MobiDB-lite"/>
    </source>
</evidence>
<dbReference type="AlphaFoldDB" id="A0AAE0JGB7"/>
<proteinExistence type="predicted"/>
<dbReference type="InterPro" id="IPR046623">
    <property type="entry name" value="DUF6536"/>
</dbReference>
<feature type="transmembrane region" description="Helical" evidence="2">
    <location>
        <begin position="247"/>
        <end position="270"/>
    </location>
</feature>
<feature type="signal peptide" evidence="3">
    <location>
        <begin position="1"/>
        <end position="27"/>
    </location>
</feature>
<dbReference type="Pfam" id="PF20163">
    <property type="entry name" value="DUF6536"/>
    <property type="match status" value="1"/>
</dbReference>
<evidence type="ECO:0000313" key="5">
    <source>
        <dbReference type="EMBL" id="KAK3345483.1"/>
    </source>
</evidence>
<dbReference type="EMBL" id="JAUEPP010000004">
    <property type="protein sequence ID" value="KAK3345483.1"/>
    <property type="molecule type" value="Genomic_DNA"/>
</dbReference>
<dbReference type="GeneID" id="87867251"/>
<feature type="transmembrane region" description="Helical" evidence="2">
    <location>
        <begin position="516"/>
        <end position="533"/>
    </location>
</feature>
<dbReference type="PANTHER" id="PTHR35395:SF1">
    <property type="entry name" value="DUF6536 DOMAIN-CONTAINING PROTEIN"/>
    <property type="match status" value="1"/>
</dbReference>
<accession>A0AAE0JGB7</accession>
<reference evidence="5" key="1">
    <citation type="journal article" date="2023" name="Mol. Phylogenet. Evol.">
        <title>Genome-scale phylogeny and comparative genomics of the fungal order Sordariales.</title>
        <authorList>
            <person name="Hensen N."/>
            <person name="Bonometti L."/>
            <person name="Westerberg I."/>
            <person name="Brannstrom I.O."/>
            <person name="Guillou S."/>
            <person name="Cros-Aarteil S."/>
            <person name="Calhoun S."/>
            <person name="Haridas S."/>
            <person name="Kuo A."/>
            <person name="Mondo S."/>
            <person name="Pangilinan J."/>
            <person name="Riley R."/>
            <person name="LaButti K."/>
            <person name="Andreopoulos B."/>
            <person name="Lipzen A."/>
            <person name="Chen C."/>
            <person name="Yan M."/>
            <person name="Daum C."/>
            <person name="Ng V."/>
            <person name="Clum A."/>
            <person name="Steindorff A."/>
            <person name="Ohm R.A."/>
            <person name="Martin F."/>
            <person name="Silar P."/>
            <person name="Natvig D.O."/>
            <person name="Lalanne C."/>
            <person name="Gautier V."/>
            <person name="Ament-Velasquez S.L."/>
            <person name="Kruys A."/>
            <person name="Hutchinson M.I."/>
            <person name="Powell A.J."/>
            <person name="Barry K."/>
            <person name="Miller A.N."/>
            <person name="Grigoriev I.V."/>
            <person name="Debuchy R."/>
            <person name="Gladieux P."/>
            <person name="Hiltunen Thoren M."/>
            <person name="Johannesson H."/>
        </authorList>
    </citation>
    <scope>NUCLEOTIDE SEQUENCE</scope>
    <source>
        <strain evidence="5">CBS 560.94</strain>
    </source>
</reference>
<evidence type="ECO:0000256" key="3">
    <source>
        <dbReference type="SAM" id="SignalP"/>
    </source>
</evidence>
<feature type="chain" id="PRO_5041907844" description="DUF6536 domain-containing protein" evidence="3">
    <location>
        <begin position="28"/>
        <end position="689"/>
    </location>
</feature>
<name>A0AAE0JGB7_9PEZI</name>
<evidence type="ECO:0000256" key="2">
    <source>
        <dbReference type="SAM" id="Phobius"/>
    </source>
</evidence>
<dbReference type="Proteomes" id="UP001278500">
    <property type="component" value="Unassembled WGS sequence"/>
</dbReference>
<keyword evidence="6" id="KW-1185">Reference proteome</keyword>
<feature type="compositionally biased region" description="Acidic residues" evidence="1">
    <location>
        <begin position="627"/>
        <end position="644"/>
    </location>
</feature>
<reference evidence="5" key="2">
    <citation type="submission" date="2023-06" db="EMBL/GenBank/DDBJ databases">
        <authorList>
            <consortium name="Lawrence Berkeley National Laboratory"/>
            <person name="Haridas S."/>
            <person name="Hensen N."/>
            <person name="Bonometti L."/>
            <person name="Westerberg I."/>
            <person name="Brannstrom I.O."/>
            <person name="Guillou S."/>
            <person name="Cros-Aarteil S."/>
            <person name="Calhoun S."/>
            <person name="Kuo A."/>
            <person name="Mondo S."/>
            <person name="Pangilinan J."/>
            <person name="Riley R."/>
            <person name="Labutti K."/>
            <person name="Andreopoulos B."/>
            <person name="Lipzen A."/>
            <person name="Chen C."/>
            <person name="Yanf M."/>
            <person name="Daum C."/>
            <person name="Ng V."/>
            <person name="Clum A."/>
            <person name="Steindorff A."/>
            <person name="Ohm R."/>
            <person name="Martin F."/>
            <person name="Silar P."/>
            <person name="Natvig D."/>
            <person name="Lalanne C."/>
            <person name="Gautier V."/>
            <person name="Ament-Velasquez S.L."/>
            <person name="Kruys A."/>
            <person name="Hutchinson M.I."/>
            <person name="Powell A.J."/>
            <person name="Barry K."/>
            <person name="Miller A.N."/>
            <person name="Grigoriev I.V."/>
            <person name="Debuchy R."/>
            <person name="Gladieux P."/>
            <person name="Thoren M.H."/>
            <person name="Johannesson H."/>
        </authorList>
    </citation>
    <scope>NUCLEOTIDE SEQUENCE</scope>
    <source>
        <strain evidence="5">CBS 560.94</strain>
    </source>
</reference>
<keyword evidence="2" id="KW-1133">Transmembrane helix</keyword>
<comment type="caution">
    <text evidence="5">The sequence shown here is derived from an EMBL/GenBank/DDBJ whole genome shotgun (WGS) entry which is preliminary data.</text>
</comment>